<dbReference type="AlphaFoldDB" id="A0A9E7ZYA4"/>
<organism evidence="3">
    <name type="scientific">Bosea sp. NBC_00436</name>
    <dbReference type="NCBI Taxonomy" id="2969620"/>
    <lineage>
        <taxon>Bacteria</taxon>
        <taxon>Pseudomonadati</taxon>
        <taxon>Pseudomonadota</taxon>
        <taxon>Alphaproteobacteria</taxon>
        <taxon>Hyphomicrobiales</taxon>
        <taxon>Boseaceae</taxon>
        <taxon>Bosea</taxon>
    </lineage>
</organism>
<feature type="chain" id="PRO_5039416415" description="AsmA-like C-terminal domain-containing protein" evidence="2">
    <location>
        <begin position="31"/>
        <end position="612"/>
    </location>
</feature>
<gene>
    <name evidence="3" type="ORF">NWE54_12395</name>
</gene>
<evidence type="ECO:0000256" key="2">
    <source>
        <dbReference type="SAM" id="SignalP"/>
    </source>
</evidence>
<reference evidence="3" key="1">
    <citation type="submission" date="2022-08" db="EMBL/GenBank/DDBJ databases">
        <title>Complete Genome Sequences of 2 Bosea sp. soil isolates.</title>
        <authorList>
            <person name="Alvarez Arevalo M."/>
            <person name="Sterndorff E.B."/>
            <person name="Faurdal D."/>
            <person name="Joergensen T.S."/>
            <person name="Weber T."/>
        </authorList>
    </citation>
    <scope>NUCLEOTIDE SEQUENCE</scope>
    <source>
        <strain evidence="3">NBC_00436</strain>
    </source>
</reference>
<feature type="signal peptide" evidence="2">
    <location>
        <begin position="1"/>
        <end position="30"/>
    </location>
</feature>
<keyword evidence="2" id="KW-0732">Signal</keyword>
<dbReference type="EMBL" id="CP102774">
    <property type="protein sequence ID" value="UZF89526.1"/>
    <property type="molecule type" value="Genomic_DNA"/>
</dbReference>
<feature type="region of interest" description="Disordered" evidence="1">
    <location>
        <begin position="228"/>
        <end position="250"/>
    </location>
</feature>
<sequence>MIVARPRRTTHLAGTALAFVLMSFAAPAWAADFQLDNVKIDLGKLVINAPKIAIKGSTLEKDAFLALFTGASASEPAAARAAKLNAAEISAPELSLVQTVGDQKQTTVYRDIRLTDIREGKIGHGESASGSITADGAATGPMKGELKRTAFDAFDLRQIARVLTEKAAAGTNEAMLPIIGNFEQDGYNLDMGKAGKMSLGRTTARGFAAKVGPEPLLDVFSRLAKASEEVESKQGDKKAKDAEKSPAKTDAERQLGLSMLALFDMFEYGSGEARDLVMNISAPPKAGAKAEAVDMRIARMAFGENTPAKSGFAMEGLQFRSGEAKGGVDSISYSGFKFGSVIGELRAVLNEPDKPIEEVDFRRFIPTLGTVRLAGISIDAPAIITGKEPVKISLGSFEIKAGEQLNGIPTSLAVTIDKLVTPVSEATGNPAAKDMIAMGIRSLDLSAKLDLAWEAAKNEIAIRTLSFGSAGLAQIEASGTLGNVTKDLFASDLALAQVAALGATARNLQVKVQNFGLVEKLIENEARKSKRKADEVRQQFTMVASLGLAAILGPSDGAKSVAAAASRFVAKPGTLTVAANAKSATGLGLADVITMTEPTEIFDKIDLKADAQ</sequence>
<proteinExistence type="predicted"/>
<name>A0A9E7ZYA4_9HYPH</name>
<accession>A0A9E7ZYA4</accession>
<evidence type="ECO:0000313" key="3">
    <source>
        <dbReference type="EMBL" id="UZF89526.1"/>
    </source>
</evidence>
<evidence type="ECO:0000256" key="1">
    <source>
        <dbReference type="SAM" id="MobiDB-lite"/>
    </source>
</evidence>
<protein>
    <recommendedName>
        <fullName evidence="4">AsmA-like C-terminal domain-containing protein</fullName>
    </recommendedName>
</protein>
<evidence type="ECO:0008006" key="4">
    <source>
        <dbReference type="Google" id="ProtNLM"/>
    </source>
</evidence>